<feature type="transmembrane region" description="Helical" evidence="1">
    <location>
        <begin position="16"/>
        <end position="37"/>
    </location>
</feature>
<sequence length="87" mass="9868">MNARSYQELLNSKQRLALFLFLIMNAASSVFTLLFPFRDTPAFTLPLLCIPLFCLVAALFSLQTPRKYLCKLNLFSSVLGLLWAAHI</sequence>
<reference evidence="2" key="1">
    <citation type="submission" date="2023-05" db="EMBL/GenBank/DDBJ databases">
        <title>Cannabis rhizosphere genomes.</title>
        <authorList>
            <person name="Goff K.L."/>
        </authorList>
    </citation>
    <scope>NUCLEOTIDE SEQUENCE</scope>
    <source>
        <strain evidence="2">SPPC 2817</strain>
    </source>
</reference>
<dbReference type="EMBL" id="JASMRX010000012">
    <property type="protein sequence ID" value="MDN6880217.1"/>
    <property type="molecule type" value="Genomic_DNA"/>
</dbReference>
<feature type="transmembrane region" description="Helical" evidence="1">
    <location>
        <begin position="43"/>
        <end position="62"/>
    </location>
</feature>
<gene>
    <name evidence="2" type="ORF">QO199_16310</name>
</gene>
<keyword evidence="1" id="KW-0472">Membrane</keyword>
<dbReference type="Proteomes" id="UP001176500">
    <property type="component" value="Unassembled WGS sequence"/>
</dbReference>
<protein>
    <submittedName>
        <fullName evidence="2">GGDEF domain-containing protein</fullName>
    </submittedName>
</protein>
<comment type="caution">
    <text evidence="2">The sequence shown here is derived from an EMBL/GenBank/DDBJ whole genome shotgun (WGS) entry which is preliminary data.</text>
</comment>
<organism evidence="2 3">
    <name type="scientific">Serratia bockelmannii</name>
    <dbReference type="NCBI Taxonomy" id="2703793"/>
    <lineage>
        <taxon>Bacteria</taxon>
        <taxon>Pseudomonadati</taxon>
        <taxon>Pseudomonadota</taxon>
        <taxon>Gammaproteobacteria</taxon>
        <taxon>Enterobacterales</taxon>
        <taxon>Yersiniaceae</taxon>
        <taxon>Serratia</taxon>
    </lineage>
</organism>
<proteinExistence type="predicted"/>
<evidence type="ECO:0000313" key="3">
    <source>
        <dbReference type="Proteomes" id="UP001176500"/>
    </source>
</evidence>
<evidence type="ECO:0000313" key="2">
    <source>
        <dbReference type="EMBL" id="MDN6880217.1"/>
    </source>
</evidence>
<accession>A0ABT8LSD4</accession>
<keyword evidence="1" id="KW-1133">Transmembrane helix</keyword>
<keyword evidence="3" id="KW-1185">Reference proteome</keyword>
<keyword evidence="1" id="KW-0812">Transmembrane</keyword>
<feature type="non-terminal residue" evidence="2">
    <location>
        <position position="87"/>
    </location>
</feature>
<name>A0ABT8LSD4_9GAMM</name>
<evidence type="ECO:0000256" key="1">
    <source>
        <dbReference type="SAM" id="Phobius"/>
    </source>
</evidence>